<dbReference type="SMART" id="SM00642">
    <property type="entry name" value="Aamy"/>
    <property type="match status" value="1"/>
</dbReference>
<dbReference type="Gene3D" id="2.60.40.1180">
    <property type="entry name" value="Golgi alpha-mannosidase II"/>
    <property type="match status" value="1"/>
</dbReference>
<gene>
    <name evidence="3" type="ORF">M0R89_19255</name>
</gene>
<dbReference type="CDD" id="cd11334">
    <property type="entry name" value="AmyAc_TreS"/>
    <property type="match status" value="1"/>
</dbReference>
<dbReference type="Pfam" id="PF00128">
    <property type="entry name" value="Alpha-amylase"/>
    <property type="match status" value="2"/>
</dbReference>
<proteinExistence type="predicted"/>
<geneLocation type="plasmid" evidence="3 4">
    <name>unnamed1</name>
</geneLocation>
<sequence>MGTKDRWYENATFYAIDVEAFADAEGDGVGDFGGLTDRLDYLHSLGIDCIWLLPFYPSPNRDNGYDVTDYYGVDDRHGTLGDFVEFVREADRRGIRVIIDLVVNHTSDQHPWFRRAREDPDSKHRDFYVWREDLPDEPDPHRGPVFPGEEDNVWSYDEEAEAFYYHRFYHYQPDLNLANPAVREEIRKIMGFWLELGVSGFRVDAATLMIDNKGGLESTKLDDPHGVLRDMRHFVERRGDDAILFAEADDAPEHLGDYFGGTTGRPASAAESSDELGEGDEMNVLLNFLLDAYLVLALAEREADPIREVLDLLPPTPEGGQWANFLRNYDELNVGRLSAADQQTVFDQFAPDEEMRIYGRGIRRRLAPMLDGDGDRLRLAYSLLFSLPGAPLLVYGDEIGMGDDLDLPGRSAVRTPMQWSDERNAGFSTADPEDLVRPVVAGGEYGYESVNVADQRGDPDSLLQWFSRLTRLRSECPEIGNGDCEILDVDDHAVFAHRMTSDHGSVVAVHNLDETETAVSLELPGEPTRLFGEAAFERVDEGGAAFEGGEEGEDGSTEGVAVANTDGGSDDEGRDGSSEWRFELDRYGFCWMRVESGV</sequence>
<accession>A0A8U0HZT1</accession>
<dbReference type="Gene3D" id="3.90.400.10">
    <property type="entry name" value="Oligo-1,6-glucosidase, Domain 2"/>
    <property type="match status" value="1"/>
</dbReference>
<dbReference type="PANTHER" id="PTHR10357">
    <property type="entry name" value="ALPHA-AMYLASE FAMILY MEMBER"/>
    <property type="match status" value="1"/>
</dbReference>
<dbReference type="KEGG" id="halx:M0R89_19255"/>
<dbReference type="InterPro" id="IPR045857">
    <property type="entry name" value="O16G_dom_2"/>
</dbReference>
<evidence type="ECO:0000259" key="2">
    <source>
        <dbReference type="SMART" id="SM00642"/>
    </source>
</evidence>
<feature type="domain" description="Glycosyl hydrolase family 13 catalytic" evidence="2">
    <location>
        <begin position="15"/>
        <end position="434"/>
    </location>
</feature>
<dbReference type="GO" id="GO:0005975">
    <property type="term" value="P:carbohydrate metabolic process"/>
    <property type="evidence" value="ECO:0007669"/>
    <property type="project" value="InterPro"/>
</dbReference>
<organism evidence="3 4">
    <name type="scientific">Halorussus limi</name>
    <dbReference type="NCBI Taxonomy" id="2938695"/>
    <lineage>
        <taxon>Archaea</taxon>
        <taxon>Methanobacteriati</taxon>
        <taxon>Methanobacteriota</taxon>
        <taxon>Stenosarchaea group</taxon>
        <taxon>Halobacteria</taxon>
        <taxon>Halobacteriales</taxon>
        <taxon>Haladaptataceae</taxon>
        <taxon>Halorussus</taxon>
    </lineage>
</organism>
<keyword evidence="4" id="KW-1185">Reference proteome</keyword>
<dbReference type="Proteomes" id="UP000830729">
    <property type="component" value="Plasmid unnamed1"/>
</dbReference>
<keyword evidence="3" id="KW-0614">Plasmid</keyword>
<dbReference type="InterPro" id="IPR017853">
    <property type="entry name" value="GH"/>
</dbReference>
<dbReference type="Gene3D" id="3.20.20.80">
    <property type="entry name" value="Glycosidases"/>
    <property type="match status" value="1"/>
</dbReference>
<reference evidence="3 4" key="1">
    <citation type="submission" date="2022-04" db="EMBL/GenBank/DDBJ databases">
        <title>Diverse halophilic archaea isolated from saline environments.</title>
        <authorList>
            <person name="Cui H.-L."/>
        </authorList>
    </citation>
    <scope>NUCLEOTIDE SEQUENCE [LARGE SCALE GENOMIC DNA]</scope>
    <source>
        <strain evidence="3 4">XZYJT49</strain>
        <plasmid evidence="3 4">unnamed1</plasmid>
    </source>
</reference>
<dbReference type="InterPro" id="IPR006047">
    <property type="entry name" value="GH13_cat_dom"/>
</dbReference>
<dbReference type="PANTHER" id="PTHR10357:SF219">
    <property type="entry name" value="MALTOSE ALPHA-D-GLUCOSYLTRANSFERASE"/>
    <property type="match status" value="1"/>
</dbReference>
<evidence type="ECO:0000313" key="3">
    <source>
        <dbReference type="EMBL" id="UPV76303.1"/>
    </source>
</evidence>
<name>A0A8U0HZT1_9EURY</name>
<evidence type="ECO:0000256" key="1">
    <source>
        <dbReference type="SAM" id="MobiDB-lite"/>
    </source>
</evidence>
<dbReference type="InterPro" id="IPR013780">
    <property type="entry name" value="Glyco_hydro_b"/>
</dbReference>
<dbReference type="SUPFAM" id="SSF51445">
    <property type="entry name" value="(Trans)glycosidases"/>
    <property type="match status" value="1"/>
</dbReference>
<protein>
    <submittedName>
        <fullName evidence="3">Alpha-amylase family protein</fullName>
    </submittedName>
</protein>
<dbReference type="GeneID" id="72187384"/>
<dbReference type="AlphaFoldDB" id="A0A8U0HZT1"/>
<dbReference type="RefSeq" id="WP_248652336.1">
    <property type="nucleotide sequence ID" value="NZ_CP096660.1"/>
</dbReference>
<feature type="region of interest" description="Disordered" evidence="1">
    <location>
        <begin position="545"/>
        <end position="577"/>
    </location>
</feature>
<evidence type="ECO:0000313" key="4">
    <source>
        <dbReference type="Proteomes" id="UP000830729"/>
    </source>
</evidence>
<dbReference type="EMBL" id="CP096660">
    <property type="protein sequence ID" value="UPV76303.1"/>
    <property type="molecule type" value="Genomic_DNA"/>
</dbReference>